<keyword evidence="2" id="KW-0694">RNA-binding</keyword>
<sequence>MQKANRVAYQVWGEYALFSDPLTRVGGEKSTYPIPTYQALVGITESIYWKPTFIWYIDRVRVMNPIRMQTKGVKPILYAHGPNAAANTLSYYTYLYKVRYQVEAHFEWNPNMPDLAPDRNEDKHFQIAQRMIKRGGRRDIFLGTRECQGYVEPCTFGEGRGAYDQTPELGFGMMYHGLNYPSDTGREKLELRLWRPVMAYGIINFMLPYQCTEVRELCDWEKESFMLRRNCQPVEELCREAIQA</sequence>
<evidence type="ECO:0000256" key="1">
    <source>
        <dbReference type="ARBA" id="ARBA00023118"/>
    </source>
</evidence>
<organism evidence="3 4">
    <name type="scientific">Pyramidobacter piscolens W5455</name>
    <dbReference type="NCBI Taxonomy" id="352165"/>
    <lineage>
        <taxon>Bacteria</taxon>
        <taxon>Thermotogati</taxon>
        <taxon>Synergistota</taxon>
        <taxon>Synergistia</taxon>
        <taxon>Synergistales</taxon>
        <taxon>Dethiosulfovibrionaceae</taxon>
        <taxon>Pyramidobacter</taxon>
    </lineage>
</organism>
<name>A0ABM9ZVC4_9BACT</name>
<comment type="similarity">
    <text evidence="2">Belongs to the CRISPR-associated protein Cas5 family. Subtype I-C/Dvulg subfamily.</text>
</comment>
<keyword evidence="2" id="KW-0540">Nuclease</keyword>
<dbReference type="EMBL" id="ADFP01000059">
    <property type="protein sequence ID" value="EFB90880.1"/>
    <property type="molecule type" value="Genomic_DNA"/>
</dbReference>
<proteinExistence type="inferred from homology"/>
<reference evidence="3 4" key="1">
    <citation type="submission" date="2009-12" db="EMBL/GenBank/DDBJ databases">
        <authorList>
            <person name="Shrivastava S."/>
            <person name="Madupu R."/>
            <person name="Durkin A.S."/>
            <person name="Torralba M."/>
            <person name="Methe B."/>
            <person name="Sutton G.G."/>
            <person name="Strausberg R.L."/>
            <person name="Nelson K.E."/>
        </authorList>
    </citation>
    <scope>NUCLEOTIDE SEQUENCE [LARGE SCALE GENOMIC DNA]</scope>
    <source>
        <strain evidence="3 4">W5455</strain>
    </source>
</reference>
<dbReference type="Gene3D" id="3.30.70.2660">
    <property type="match status" value="1"/>
</dbReference>
<dbReference type="InterPro" id="IPR021124">
    <property type="entry name" value="CRISPR-assoc_prot_Cas5"/>
</dbReference>
<evidence type="ECO:0000313" key="4">
    <source>
        <dbReference type="Proteomes" id="UP000006462"/>
    </source>
</evidence>
<dbReference type="EC" id="3.1.-.-" evidence="2"/>
<evidence type="ECO:0000313" key="3">
    <source>
        <dbReference type="EMBL" id="EFB90880.1"/>
    </source>
</evidence>
<dbReference type="NCBIfam" id="TIGR02593">
    <property type="entry name" value="CRISPR_cas5"/>
    <property type="match status" value="1"/>
</dbReference>
<keyword evidence="4" id="KW-1185">Reference proteome</keyword>
<dbReference type="PIRSF" id="PIRSF029950">
    <property type="entry name" value="Cas_CT1134"/>
    <property type="match status" value="1"/>
</dbReference>
<dbReference type="InterPro" id="IPR013422">
    <property type="entry name" value="CRISPR-assoc_prot_Cas5_N"/>
</dbReference>
<keyword evidence="2" id="KW-0255">Endonuclease</keyword>
<dbReference type="NCBIfam" id="TIGR01876">
    <property type="entry name" value="cas_Cas5d"/>
    <property type="match status" value="1"/>
</dbReference>
<evidence type="ECO:0000256" key="2">
    <source>
        <dbReference type="PIRNR" id="PIRNR029950"/>
    </source>
</evidence>
<dbReference type="InterPro" id="IPR010155">
    <property type="entry name" value="CRISPR-assoc_prot_Cas5d"/>
</dbReference>
<dbReference type="GeneID" id="90987386"/>
<comment type="caution">
    <text evidence="3">The sequence shown here is derived from an EMBL/GenBank/DDBJ whole genome shotgun (WGS) entry which is preliminary data.</text>
</comment>
<keyword evidence="1 2" id="KW-0051">Antiviral defense</keyword>
<comment type="function">
    <text evidence="2">CRISPR (clustered regularly interspaced short palindromic repeat) is an adaptive immune system that provides protection against mobile genetic elements (viruses, transposable elements and conjugative plasmids). CRISPR clusters contain spacers, sequences complementary to antecedent mobile elements, and target invading nucleic acids. CRISPR clusters are transcribed and processed into CRISPR RNA (crRNA).</text>
</comment>
<keyword evidence="2" id="KW-0378">Hydrolase</keyword>
<accession>A0ABM9ZVC4</accession>
<dbReference type="Pfam" id="PF09704">
    <property type="entry name" value="Cas_Cas5d"/>
    <property type="match status" value="1"/>
</dbReference>
<gene>
    <name evidence="3" type="primary">cas5d</name>
    <name evidence="3" type="ORF">HMPREF7215_1796</name>
</gene>
<dbReference type="Proteomes" id="UP000006462">
    <property type="component" value="Unassembled WGS sequence"/>
</dbReference>
<dbReference type="RefSeq" id="WP_009164688.1">
    <property type="nucleotide sequence ID" value="NZ_ADFP01000059.1"/>
</dbReference>
<protein>
    <recommendedName>
        <fullName evidence="2">pre-crRNA processing endonuclease</fullName>
        <ecNumber evidence="2">3.1.-.-</ecNumber>
    </recommendedName>
</protein>